<gene>
    <name evidence="3" type="ORF">DWE98_00745</name>
</gene>
<comment type="caution">
    <text evidence="3">The sequence shown here is derived from an EMBL/GenBank/DDBJ whole genome shotgun (WGS) entry which is preliminary data.</text>
</comment>
<dbReference type="GO" id="GO:0090313">
    <property type="term" value="P:regulation of protein targeting to membrane"/>
    <property type="evidence" value="ECO:0007669"/>
    <property type="project" value="TreeGrafter"/>
</dbReference>
<protein>
    <submittedName>
        <fullName evidence="3">AsmA family protein</fullName>
    </submittedName>
</protein>
<evidence type="ECO:0000256" key="1">
    <source>
        <dbReference type="SAM" id="MobiDB-lite"/>
    </source>
</evidence>
<feature type="compositionally biased region" description="Polar residues" evidence="1">
    <location>
        <begin position="1180"/>
        <end position="1189"/>
    </location>
</feature>
<dbReference type="Proteomes" id="UP000255207">
    <property type="component" value="Unassembled WGS sequence"/>
</dbReference>
<reference evidence="4" key="1">
    <citation type="submission" date="2018-07" db="EMBL/GenBank/DDBJ databases">
        <authorList>
            <person name="Safronova V.I."/>
            <person name="Chirak E.R."/>
            <person name="Sazanova A.L."/>
        </authorList>
    </citation>
    <scope>NUCLEOTIDE SEQUENCE [LARGE SCALE GENOMIC DNA]</scope>
    <source>
        <strain evidence="4">RCAM04685</strain>
    </source>
</reference>
<dbReference type="EMBL" id="QQTP01000001">
    <property type="protein sequence ID" value="RDJ29142.1"/>
    <property type="molecule type" value="Genomic_DNA"/>
</dbReference>
<dbReference type="PANTHER" id="PTHR30441">
    <property type="entry name" value="DUF748 DOMAIN-CONTAINING PROTEIN"/>
    <property type="match status" value="1"/>
</dbReference>
<keyword evidence="4" id="KW-1185">Reference proteome</keyword>
<evidence type="ECO:0000313" key="4">
    <source>
        <dbReference type="Proteomes" id="UP000255207"/>
    </source>
</evidence>
<feature type="compositionally biased region" description="Basic and acidic residues" evidence="1">
    <location>
        <begin position="1146"/>
        <end position="1157"/>
    </location>
</feature>
<accession>A0A370LB01</accession>
<dbReference type="AlphaFoldDB" id="A0A370LB01"/>
<feature type="region of interest" description="Disordered" evidence="1">
    <location>
        <begin position="1122"/>
        <end position="1141"/>
    </location>
</feature>
<feature type="domain" description="AsmA" evidence="2">
    <location>
        <begin position="5"/>
        <end position="120"/>
    </location>
</feature>
<organism evidence="3 4">
    <name type="scientific">Bosea caraganae</name>
    <dbReference type="NCBI Taxonomy" id="2763117"/>
    <lineage>
        <taxon>Bacteria</taxon>
        <taxon>Pseudomonadati</taxon>
        <taxon>Pseudomonadota</taxon>
        <taxon>Alphaproteobacteria</taxon>
        <taxon>Hyphomicrobiales</taxon>
        <taxon>Boseaceae</taxon>
        <taxon>Bosea</taxon>
    </lineage>
</organism>
<sequence>MRESLTVLAGLLVLTLLAALVGPGFVDWRSYRQEFETRLTAALGVETRVAGGIGMRLLPSPRLTLGDVRLGDADGATSSATVEQVTVELALAPLARGEFRFADVEVEGATLSLVADETGAVLLPRRIGTGLPVQTSLDRLSLRRSAVLWHERGKAAVTLSPVSAEISAVSLAGPWRVEGEVAGASLRLSTGEAEADGRLRAKASITGEEAQVGFDGYFQLPGANGSIRPGLDGAFSLAPGGAISLSGRIGGNGRQLDLTGLVVDIAGGALRLEGEGQFLPVSGTGSVGLRARRLDADALAAALSERVGFERALRGLPGTIDLGLDVDQVAWRGEDFSAAALRGTLTEEGLKNASASVRVAGALIGASGAADANGLRGKLNLKAEDARRVALALARAGLDPALADMIAALGKVDAEVVGDWAPERLQIERATIAGASGLRLDGSGEVAAERLNAKLAVQGLDLNTLPPGESFAGLIGRRDLALDLTLNGARYRNAPPGSARLDLRREGASWRLSHFSVDGFGGVAVTGAGALLPEGGEIAGRIRAPRFETLAALAGPILPDSVRQSLARVGEGLSRLDANYRLTRAPSGDTALTLDGGAQAGKLTLNARLDAGGTWTNADLGVDLGDRRQIFTALGLPVPQLGGSGRFTLSKDRGRLAGSLAGAGLSIALDADAAAPRLTVQADRPGQILPEGPARLLPDELLDANARVRFAPDQIALDDLVANLGGGSARGSLVLPREGAVTGKLALQRADLRALLGASLGGGTAAPGVNWSTARFSPVAQLGDLGLAIETPSLRVNDGIELRDASFELKADSDGLKVEKLAGSYGGGKVSGQLSARREGGLAQLTGRVGLAQVDLAGLSGGALGGKVSGQFEAGGSGESPARLVAGLGGAGSLTFAGATLAKFDPSGYARVIAATGEDASESESARLQDRLSAALDQGAWQLGDVTLGFTLAGGIVRLSPTTIERSQVRAEASGLVDLRALNADLRLGLRPLGAMPKGWTMQSAPPLGIAWRGPLSGLRREADVSALSNAVAARALAREIERVEAFEADARERAMYSRRLRAEREMRENERKLGEFVKAEEERRIVEAKRAEEERKVQEARRIADEKKAEDDRRALEARIQEETRRAQEAQRVEEARRMDEMRRRMEAEERARAIAERASQQQPGPLILPGSPREIFSDQGSRSMTPGQSPPPLAPPVEIESVPRPLSRTPLPN</sequence>
<dbReference type="Pfam" id="PF05170">
    <property type="entry name" value="AsmA"/>
    <property type="match status" value="1"/>
</dbReference>
<dbReference type="PANTHER" id="PTHR30441:SF4">
    <property type="entry name" value="PROTEIN ASMA"/>
    <property type="match status" value="1"/>
</dbReference>
<dbReference type="InterPro" id="IPR052894">
    <property type="entry name" value="AsmA-related"/>
</dbReference>
<feature type="region of interest" description="Disordered" evidence="1">
    <location>
        <begin position="1146"/>
        <end position="1215"/>
    </location>
</feature>
<dbReference type="RefSeq" id="WP_114827259.1">
    <property type="nucleotide sequence ID" value="NZ_QQTO01000019.1"/>
</dbReference>
<name>A0A370LB01_9HYPH</name>
<dbReference type="InterPro" id="IPR007844">
    <property type="entry name" value="AsmA"/>
</dbReference>
<dbReference type="GO" id="GO:0005886">
    <property type="term" value="C:plasma membrane"/>
    <property type="evidence" value="ECO:0007669"/>
    <property type="project" value="TreeGrafter"/>
</dbReference>
<evidence type="ECO:0000259" key="2">
    <source>
        <dbReference type="Pfam" id="PF05170"/>
    </source>
</evidence>
<evidence type="ECO:0000313" key="3">
    <source>
        <dbReference type="EMBL" id="RDJ29142.1"/>
    </source>
</evidence>
<dbReference type="OrthoDB" id="9816380at2"/>
<proteinExistence type="predicted"/>